<gene>
    <name evidence="7" type="ORF">ENT37_02295</name>
</gene>
<comment type="similarity">
    <text evidence="2">Belongs to the class-V pyridoxal-phosphate-dependent aminotransferase family. Csd subfamily.</text>
</comment>
<evidence type="ECO:0000313" key="7">
    <source>
        <dbReference type="EMBL" id="HGS20680.1"/>
    </source>
</evidence>
<dbReference type="InterPro" id="IPR015421">
    <property type="entry name" value="PyrdxlP-dep_Trfase_major"/>
</dbReference>
<evidence type="ECO:0000256" key="3">
    <source>
        <dbReference type="ARBA" id="ARBA00022898"/>
    </source>
</evidence>
<comment type="catalytic activity">
    <reaction evidence="4">
        <text>(sulfur carrier)-H + L-cysteine = (sulfur carrier)-SH + L-alanine</text>
        <dbReference type="Rhea" id="RHEA:43892"/>
        <dbReference type="Rhea" id="RHEA-COMP:14737"/>
        <dbReference type="Rhea" id="RHEA-COMP:14739"/>
        <dbReference type="ChEBI" id="CHEBI:29917"/>
        <dbReference type="ChEBI" id="CHEBI:35235"/>
        <dbReference type="ChEBI" id="CHEBI:57972"/>
        <dbReference type="ChEBI" id="CHEBI:64428"/>
        <dbReference type="EC" id="2.8.1.7"/>
    </reaction>
</comment>
<dbReference type="InterPro" id="IPR020578">
    <property type="entry name" value="Aminotrans_V_PyrdxlP_BS"/>
</dbReference>
<dbReference type="PANTHER" id="PTHR43586">
    <property type="entry name" value="CYSTEINE DESULFURASE"/>
    <property type="match status" value="1"/>
</dbReference>
<keyword evidence="7" id="KW-0808">Transferase</keyword>
<accession>A0A7C4PI41</accession>
<evidence type="ECO:0000259" key="6">
    <source>
        <dbReference type="Pfam" id="PF00266"/>
    </source>
</evidence>
<dbReference type="Pfam" id="PF00266">
    <property type="entry name" value="Aminotran_5"/>
    <property type="match status" value="1"/>
</dbReference>
<evidence type="ECO:0000256" key="2">
    <source>
        <dbReference type="ARBA" id="ARBA00010447"/>
    </source>
</evidence>
<protein>
    <submittedName>
        <fullName evidence="7">Aminotransferase class V-fold PLP-dependent enzyme</fullName>
    </submittedName>
</protein>
<name>A0A7C4PI41_9CHLR</name>
<dbReference type="EMBL" id="DSYK01000120">
    <property type="protein sequence ID" value="HGS20680.1"/>
    <property type="molecule type" value="Genomic_DNA"/>
</dbReference>
<reference evidence="7" key="1">
    <citation type="journal article" date="2020" name="mSystems">
        <title>Genome- and Community-Level Interaction Insights into Carbon Utilization and Element Cycling Functions of Hydrothermarchaeota in Hydrothermal Sediment.</title>
        <authorList>
            <person name="Zhou Z."/>
            <person name="Liu Y."/>
            <person name="Xu W."/>
            <person name="Pan J."/>
            <person name="Luo Z.H."/>
            <person name="Li M."/>
        </authorList>
    </citation>
    <scope>NUCLEOTIDE SEQUENCE [LARGE SCALE GENOMIC DNA]</scope>
    <source>
        <strain evidence="7">SpSt-573</strain>
    </source>
</reference>
<dbReference type="PROSITE" id="PS00595">
    <property type="entry name" value="AA_TRANSFER_CLASS_5"/>
    <property type="match status" value="1"/>
</dbReference>
<comment type="caution">
    <text evidence="7">The sequence shown here is derived from an EMBL/GenBank/DDBJ whole genome shotgun (WGS) entry which is preliminary data.</text>
</comment>
<dbReference type="GO" id="GO:0031071">
    <property type="term" value="F:cysteine desulfurase activity"/>
    <property type="evidence" value="ECO:0007669"/>
    <property type="project" value="UniProtKB-EC"/>
</dbReference>
<sequence length="490" mass="54282">MQAFLTLLTNLQGTRSVSMTDYRNLFVGSDTRVPLLDGSERVYTNLDNAASTPALKVVEEAVSHFLRYYASVHRGTGFKSQLSTHAFESARHAVMDFVGAHVSTHTCIFGKNTTEMINRLALRFPFRPERDVVLVSLMEHHSNDLPWRGVARVLHCGLLPDGRLDEAQFDRLLDQYGDHLALVAISGASNVTGYINPVHRLAEKAHAVGAQIMVDCAQLAPHRQVRVGDLQDPQHLDYIVLSAHKMYAPFGTGALVGRRDLFEQGEPDHRGGGQVEFVTVDEVAWTGAPERDEAGSPNTVGAVALAAAMAQLEEIGMDAVAAHEAELTAYALEQLRRIPGLRLFGDADPARVSERVGVIPMQVEGVSHFQVAAILGYEFGIGVRAGCFCAHPYLLHLLDVDEAQARRVREEILSGRRESMPGMVRVSFGLMNTREDVDWLIESLQRIRRGEFRGRYIQNPATGEFFPDGWKGDYEAYFSYKRVGKKSAQN</sequence>
<evidence type="ECO:0000256" key="1">
    <source>
        <dbReference type="ARBA" id="ARBA00001933"/>
    </source>
</evidence>
<dbReference type="GO" id="GO:0008483">
    <property type="term" value="F:transaminase activity"/>
    <property type="evidence" value="ECO:0007669"/>
    <property type="project" value="UniProtKB-KW"/>
</dbReference>
<keyword evidence="7" id="KW-0032">Aminotransferase</keyword>
<dbReference type="InterPro" id="IPR015424">
    <property type="entry name" value="PyrdxlP-dep_Trfase"/>
</dbReference>
<proteinExistence type="inferred from homology"/>
<keyword evidence="3" id="KW-0663">Pyridoxal phosphate</keyword>
<organism evidence="7">
    <name type="scientific">Anaerolinea thermolimosa</name>
    <dbReference type="NCBI Taxonomy" id="229919"/>
    <lineage>
        <taxon>Bacteria</taxon>
        <taxon>Bacillati</taxon>
        <taxon>Chloroflexota</taxon>
        <taxon>Anaerolineae</taxon>
        <taxon>Anaerolineales</taxon>
        <taxon>Anaerolineaceae</taxon>
        <taxon>Anaerolinea</taxon>
    </lineage>
</organism>
<dbReference type="AlphaFoldDB" id="A0A7C4PI41"/>
<evidence type="ECO:0000256" key="5">
    <source>
        <dbReference type="RuleBase" id="RU004504"/>
    </source>
</evidence>
<comment type="cofactor">
    <cofactor evidence="1 5">
        <name>pyridoxal 5'-phosphate</name>
        <dbReference type="ChEBI" id="CHEBI:597326"/>
    </cofactor>
</comment>
<dbReference type="InterPro" id="IPR000192">
    <property type="entry name" value="Aminotrans_V_dom"/>
</dbReference>
<evidence type="ECO:0000256" key="4">
    <source>
        <dbReference type="ARBA" id="ARBA00050776"/>
    </source>
</evidence>
<feature type="domain" description="Aminotransferase class V" evidence="6">
    <location>
        <begin position="45"/>
        <end position="440"/>
    </location>
</feature>
<dbReference type="Gene3D" id="3.90.1150.10">
    <property type="entry name" value="Aspartate Aminotransferase, domain 1"/>
    <property type="match status" value="1"/>
</dbReference>
<dbReference type="PANTHER" id="PTHR43586:SF8">
    <property type="entry name" value="CYSTEINE DESULFURASE 1, CHLOROPLASTIC"/>
    <property type="match status" value="1"/>
</dbReference>
<dbReference type="InterPro" id="IPR015422">
    <property type="entry name" value="PyrdxlP-dep_Trfase_small"/>
</dbReference>
<dbReference type="Gene3D" id="3.40.640.10">
    <property type="entry name" value="Type I PLP-dependent aspartate aminotransferase-like (Major domain)"/>
    <property type="match status" value="1"/>
</dbReference>
<dbReference type="SUPFAM" id="SSF53383">
    <property type="entry name" value="PLP-dependent transferases"/>
    <property type="match status" value="1"/>
</dbReference>